<dbReference type="Pfam" id="PF01852">
    <property type="entry name" value="START"/>
    <property type="match status" value="1"/>
</dbReference>
<evidence type="ECO:0000313" key="4">
    <source>
        <dbReference type="Proteomes" id="UP000749646"/>
    </source>
</evidence>
<protein>
    <recommendedName>
        <fullName evidence="2">START domain-containing protein</fullName>
    </recommendedName>
</protein>
<dbReference type="CDD" id="cd00177">
    <property type="entry name" value="START"/>
    <property type="match status" value="1"/>
</dbReference>
<sequence>MVMKPPSAIMEARTRRHSILVGGSTPFVPRHSQAVPIRGNPNVSLQSLTRPSGPNGIMTTSVNRHSTAPSLDSNRSCITYTPVMVLPHRHSETARKALAMFKVLAASPEDRWRTVSSENGFKCYSRVISGAGLPMLRGEGTITGGWTVEQINAVIESAGCRQIWDERFDNMSIAETFNHNEYLFHVTLRGVGSLTGRDLAGVTIIDRDPQSSALFNVSTSVLDTTIPEDPGRIRAMLELSGWSLRPTFDGQGNTVSVNVTYVIQIDIRGNLPPSVVKSMTTSMTSTVSRLNQFVNKSGYPPFASHISGTRLLDTFNPTSGFYELCYKATPGWTEVRIGRKVYKEGYDFFIKPDDPSVKVEMAPDFGGVRVWTTLDHDGQSIIAQVSKKGQHSITPEPAEKQAAETKAKEEVTVKNRRRSASSSSPSTLDLSMRPDSQVSIASRASRGRSSRTIVTLPAGTPPPPLPRRSSSLTRYSIPISPYLSGADAPPMPANTSAAIASATEATTPRPISTADSLSSPTLGFFHVPSTPLTPIPATPFPLDFKSTAPLDSITVVLSDTTKDFTSAGILTTAAATTSVTTETVSLSIYDKSMLTPTHEKDEMESFLLNSSPASTPMPSPMAVAFGARKSSAMPPSPPMSPPRRLRNGRRRDVRVTFSLDTIEHATSEDETLQMQQSINPLTTLLRRNSSTSSTSSIRSDNAPTMAREHTVRIVSAQHHHEAMVAEAMQSISTSDCESDEAEFVEARDELTDDETELVLVLTSASAWPSSSSELGLKVIERGLGMLRAGTPAEVKVAIVFLLLVYYAGRLASLIA</sequence>
<dbReference type="Gene3D" id="3.30.530.20">
    <property type="match status" value="1"/>
</dbReference>
<feature type="domain" description="START" evidence="2">
    <location>
        <begin position="92"/>
        <end position="278"/>
    </location>
</feature>
<dbReference type="PANTHER" id="PTHR19308:SF14">
    <property type="entry name" value="START DOMAIN-CONTAINING PROTEIN"/>
    <property type="match status" value="1"/>
</dbReference>
<evidence type="ECO:0000313" key="3">
    <source>
        <dbReference type="EMBL" id="KAF9984045.1"/>
    </source>
</evidence>
<dbReference type="InterPro" id="IPR051213">
    <property type="entry name" value="START_lipid_transfer"/>
</dbReference>
<feature type="region of interest" description="Disordered" evidence="1">
    <location>
        <begin position="385"/>
        <end position="473"/>
    </location>
</feature>
<feature type="region of interest" description="Disordered" evidence="1">
    <location>
        <begin position="686"/>
        <end position="706"/>
    </location>
</feature>
<dbReference type="GO" id="GO:0008289">
    <property type="term" value="F:lipid binding"/>
    <property type="evidence" value="ECO:0007669"/>
    <property type="project" value="InterPro"/>
</dbReference>
<accession>A0A9P6SNP8</accession>
<feature type="compositionally biased region" description="Low complexity" evidence="1">
    <location>
        <begin position="686"/>
        <end position="699"/>
    </location>
</feature>
<organism evidence="3 4">
    <name type="scientific">Modicella reniformis</name>
    <dbReference type="NCBI Taxonomy" id="1440133"/>
    <lineage>
        <taxon>Eukaryota</taxon>
        <taxon>Fungi</taxon>
        <taxon>Fungi incertae sedis</taxon>
        <taxon>Mucoromycota</taxon>
        <taxon>Mortierellomycotina</taxon>
        <taxon>Mortierellomycetes</taxon>
        <taxon>Mortierellales</taxon>
        <taxon>Mortierellaceae</taxon>
        <taxon>Modicella</taxon>
    </lineage>
</organism>
<reference evidence="3" key="1">
    <citation type="journal article" date="2020" name="Fungal Divers.">
        <title>Resolving the Mortierellaceae phylogeny through synthesis of multi-gene phylogenetics and phylogenomics.</title>
        <authorList>
            <person name="Vandepol N."/>
            <person name="Liber J."/>
            <person name="Desiro A."/>
            <person name="Na H."/>
            <person name="Kennedy M."/>
            <person name="Barry K."/>
            <person name="Grigoriev I.V."/>
            <person name="Miller A.N."/>
            <person name="O'Donnell K."/>
            <person name="Stajich J.E."/>
            <person name="Bonito G."/>
        </authorList>
    </citation>
    <scope>NUCLEOTIDE SEQUENCE</scope>
    <source>
        <strain evidence="3">MES-2147</strain>
    </source>
</reference>
<dbReference type="InterPro" id="IPR002913">
    <property type="entry name" value="START_lipid-bd_dom"/>
</dbReference>
<dbReference type="InterPro" id="IPR023393">
    <property type="entry name" value="START-like_dom_sf"/>
</dbReference>
<dbReference type="PANTHER" id="PTHR19308">
    <property type="entry name" value="PHOSPHATIDYLCHOLINE TRANSFER PROTEIN"/>
    <property type="match status" value="1"/>
</dbReference>
<keyword evidence="4" id="KW-1185">Reference proteome</keyword>
<dbReference type="AlphaFoldDB" id="A0A9P6SNP8"/>
<dbReference type="EMBL" id="JAAAHW010003420">
    <property type="protein sequence ID" value="KAF9984045.1"/>
    <property type="molecule type" value="Genomic_DNA"/>
</dbReference>
<name>A0A9P6SNP8_9FUNG</name>
<dbReference type="Proteomes" id="UP000749646">
    <property type="component" value="Unassembled WGS sequence"/>
</dbReference>
<dbReference type="OrthoDB" id="196858at2759"/>
<evidence type="ECO:0000259" key="2">
    <source>
        <dbReference type="PROSITE" id="PS50848"/>
    </source>
</evidence>
<evidence type="ECO:0000256" key="1">
    <source>
        <dbReference type="SAM" id="MobiDB-lite"/>
    </source>
</evidence>
<dbReference type="PROSITE" id="PS50848">
    <property type="entry name" value="START"/>
    <property type="match status" value="1"/>
</dbReference>
<dbReference type="GO" id="GO:0005737">
    <property type="term" value="C:cytoplasm"/>
    <property type="evidence" value="ECO:0007669"/>
    <property type="project" value="UniProtKB-ARBA"/>
</dbReference>
<dbReference type="SUPFAM" id="SSF55961">
    <property type="entry name" value="Bet v1-like"/>
    <property type="match status" value="1"/>
</dbReference>
<feature type="compositionally biased region" description="Basic and acidic residues" evidence="1">
    <location>
        <begin position="397"/>
        <end position="413"/>
    </location>
</feature>
<comment type="caution">
    <text evidence="3">The sequence shown here is derived from an EMBL/GenBank/DDBJ whole genome shotgun (WGS) entry which is preliminary data.</text>
</comment>
<gene>
    <name evidence="3" type="ORF">BGZ65_001068</name>
</gene>
<proteinExistence type="predicted"/>